<feature type="transmembrane region" description="Helical" evidence="1">
    <location>
        <begin position="20"/>
        <end position="37"/>
    </location>
</feature>
<gene>
    <name evidence="2" type="ORF">ACFSJF_03680</name>
</gene>
<evidence type="ECO:0000313" key="3">
    <source>
        <dbReference type="Proteomes" id="UP001597383"/>
    </source>
</evidence>
<accession>A0ABW4VYJ5</accession>
<dbReference type="NCBIfam" id="TIGR02206">
    <property type="entry name" value="intg_mem_TP0381"/>
    <property type="match status" value="1"/>
</dbReference>
<feature type="transmembrane region" description="Helical" evidence="1">
    <location>
        <begin position="211"/>
        <end position="233"/>
    </location>
</feature>
<dbReference type="Proteomes" id="UP001597383">
    <property type="component" value="Unassembled WGS sequence"/>
</dbReference>
<feature type="transmembrane region" description="Helical" evidence="1">
    <location>
        <begin position="103"/>
        <end position="121"/>
    </location>
</feature>
<evidence type="ECO:0000313" key="2">
    <source>
        <dbReference type="EMBL" id="MFD2043377.1"/>
    </source>
</evidence>
<feature type="transmembrane region" description="Helical" evidence="1">
    <location>
        <begin position="166"/>
        <end position="191"/>
    </location>
</feature>
<organism evidence="2 3">
    <name type="scientific">Ornithinibacillus salinisoli</name>
    <dbReference type="NCBI Taxonomy" id="1848459"/>
    <lineage>
        <taxon>Bacteria</taxon>
        <taxon>Bacillati</taxon>
        <taxon>Bacillota</taxon>
        <taxon>Bacilli</taxon>
        <taxon>Bacillales</taxon>
        <taxon>Bacillaceae</taxon>
        <taxon>Ornithinibacillus</taxon>
    </lineage>
</organism>
<proteinExistence type="predicted"/>
<feature type="transmembrane region" description="Helical" evidence="1">
    <location>
        <begin position="133"/>
        <end position="154"/>
    </location>
</feature>
<protein>
    <submittedName>
        <fullName evidence="2">TIGR02206 family membrane protein</fullName>
    </submittedName>
</protein>
<feature type="transmembrane region" description="Helical" evidence="1">
    <location>
        <begin position="49"/>
        <end position="67"/>
    </location>
</feature>
<keyword evidence="3" id="KW-1185">Reference proteome</keyword>
<dbReference type="RefSeq" id="WP_377555104.1">
    <property type="nucleotide sequence ID" value="NZ_JBHUHQ010000006.1"/>
</dbReference>
<comment type="caution">
    <text evidence="2">The sequence shown here is derived from an EMBL/GenBank/DDBJ whole genome shotgun (WGS) entry which is preliminary data.</text>
</comment>
<dbReference type="EMBL" id="JBHUHQ010000006">
    <property type="protein sequence ID" value="MFD2043377.1"/>
    <property type="molecule type" value="Genomic_DNA"/>
</dbReference>
<name>A0ABW4VYJ5_9BACI</name>
<keyword evidence="1" id="KW-0812">Transmembrane</keyword>
<sequence length="238" mass="27511">MQSWFGKTTDITFEVFEMNHIIMISIHVIGSLLLFNLGKRLSSRTQHFIRWGLLCTLILSEISYQVWGIYNGAWNPREFLPFQLCSIAGIIAMFALYSKNIKLIQLLFFIGIIPSILTVLTPELHHGFPHFRFWQFFIHHIVLTWASIFLTISFNVRISLIITIEIYIYLLVYAGFIGFLINPIFNANYLFLANTPRANTPLGLLGSGLSYYVNLCLIGLGVFLLLFVFYKLFVRLIK</sequence>
<keyword evidence="1" id="KW-0472">Membrane</keyword>
<evidence type="ECO:0000256" key="1">
    <source>
        <dbReference type="SAM" id="Phobius"/>
    </source>
</evidence>
<reference evidence="3" key="1">
    <citation type="journal article" date="2019" name="Int. J. Syst. Evol. Microbiol.">
        <title>The Global Catalogue of Microorganisms (GCM) 10K type strain sequencing project: providing services to taxonomists for standard genome sequencing and annotation.</title>
        <authorList>
            <consortium name="The Broad Institute Genomics Platform"/>
            <consortium name="The Broad Institute Genome Sequencing Center for Infectious Disease"/>
            <person name="Wu L."/>
            <person name="Ma J."/>
        </authorList>
    </citation>
    <scope>NUCLEOTIDE SEQUENCE [LARGE SCALE GENOMIC DNA]</scope>
    <source>
        <strain evidence="3">R28</strain>
    </source>
</reference>
<dbReference type="Pfam" id="PF14808">
    <property type="entry name" value="TMEM164"/>
    <property type="match status" value="1"/>
</dbReference>
<dbReference type="InterPro" id="IPR011737">
    <property type="entry name" value="CHP02206_TP0381"/>
</dbReference>
<feature type="transmembrane region" description="Helical" evidence="1">
    <location>
        <begin position="79"/>
        <end position="96"/>
    </location>
</feature>
<keyword evidence="1" id="KW-1133">Transmembrane helix</keyword>